<evidence type="ECO:0000256" key="2">
    <source>
        <dbReference type="ARBA" id="ARBA00022475"/>
    </source>
</evidence>
<feature type="compositionally biased region" description="Low complexity" evidence="12">
    <location>
        <begin position="120"/>
        <end position="139"/>
    </location>
</feature>
<evidence type="ECO:0000256" key="4">
    <source>
        <dbReference type="ARBA" id="ARBA00022723"/>
    </source>
</evidence>
<accession>A0A381VYU1</accession>
<evidence type="ECO:0000256" key="10">
    <source>
        <dbReference type="ARBA" id="ARBA00023157"/>
    </source>
</evidence>
<feature type="transmembrane region" description="Helical" evidence="13">
    <location>
        <begin position="59"/>
        <end position="78"/>
    </location>
</feature>
<evidence type="ECO:0000256" key="9">
    <source>
        <dbReference type="ARBA" id="ARBA00023136"/>
    </source>
</evidence>
<feature type="non-terminal residue" evidence="14">
    <location>
        <position position="1"/>
    </location>
</feature>
<keyword evidence="6" id="KW-0560">Oxidoreductase</keyword>
<dbReference type="PANTHER" id="PTHR35457">
    <property type="entry name" value="HEME A SYNTHASE"/>
    <property type="match status" value="1"/>
</dbReference>
<keyword evidence="4" id="KW-0479">Metal-binding</keyword>
<keyword evidence="3 13" id="KW-0812">Transmembrane</keyword>
<protein>
    <recommendedName>
        <fullName evidence="15">Cytochrome oxidase assembly protein</fullName>
    </recommendedName>
</protein>
<keyword evidence="9 13" id="KW-0472">Membrane</keyword>
<dbReference type="InterPro" id="IPR050450">
    <property type="entry name" value="COX15/CtaA_HemeA_synthase"/>
</dbReference>
<evidence type="ECO:0000313" key="14">
    <source>
        <dbReference type="EMBL" id="SVA44797.1"/>
    </source>
</evidence>
<feature type="transmembrane region" description="Helical" evidence="13">
    <location>
        <begin position="90"/>
        <end position="107"/>
    </location>
</feature>
<proteinExistence type="predicted"/>
<dbReference type="GO" id="GO:0046872">
    <property type="term" value="F:metal ion binding"/>
    <property type="evidence" value="ECO:0007669"/>
    <property type="project" value="UniProtKB-KW"/>
</dbReference>
<gene>
    <name evidence="14" type="ORF">METZ01_LOCUS97651</name>
</gene>
<keyword evidence="7" id="KW-0408">Iron</keyword>
<dbReference type="Pfam" id="PF02628">
    <property type="entry name" value="COX15-CtaA"/>
    <property type="match status" value="1"/>
</dbReference>
<name>A0A381VYU1_9ZZZZ</name>
<evidence type="ECO:0000256" key="6">
    <source>
        <dbReference type="ARBA" id="ARBA00023002"/>
    </source>
</evidence>
<evidence type="ECO:0008006" key="15">
    <source>
        <dbReference type="Google" id="ProtNLM"/>
    </source>
</evidence>
<dbReference type="GO" id="GO:0016020">
    <property type="term" value="C:membrane"/>
    <property type="evidence" value="ECO:0007669"/>
    <property type="project" value="UniProtKB-SubCell"/>
</dbReference>
<evidence type="ECO:0000256" key="7">
    <source>
        <dbReference type="ARBA" id="ARBA00023004"/>
    </source>
</evidence>
<dbReference type="AlphaFoldDB" id="A0A381VYU1"/>
<evidence type="ECO:0000256" key="11">
    <source>
        <dbReference type="ARBA" id="ARBA00023444"/>
    </source>
</evidence>
<evidence type="ECO:0000256" key="5">
    <source>
        <dbReference type="ARBA" id="ARBA00022989"/>
    </source>
</evidence>
<evidence type="ECO:0000256" key="8">
    <source>
        <dbReference type="ARBA" id="ARBA00023133"/>
    </source>
</evidence>
<organism evidence="14">
    <name type="scientific">marine metagenome</name>
    <dbReference type="NCBI Taxonomy" id="408172"/>
    <lineage>
        <taxon>unclassified sequences</taxon>
        <taxon>metagenomes</taxon>
        <taxon>ecological metagenomes</taxon>
    </lineage>
</organism>
<keyword evidence="5 13" id="KW-1133">Transmembrane helix</keyword>
<keyword evidence="10" id="KW-1015">Disulfide bond</keyword>
<dbReference type="GO" id="GO:0016491">
    <property type="term" value="F:oxidoreductase activity"/>
    <property type="evidence" value="ECO:0007669"/>
    <property type="project" value="UniProtKB-KW"/>
</dbReference>
<comment type="pathway">
    <text evidence="11">Porphyrin-containing compound metabolism.</text>
</comment>
<reference evidence="14" key="1">
    <citation type="submission" date="2018-05" db="EMBL/GenBank/DDBJ databases">
        <authorList>
            <person name="Lanie J.A."/>
            <person name="Ng W.-L."/>
            <person name="Kazmierczak K.M."/>
            <person name="Andrzejewski T.M."/>
            <person name="Davidsen T.M."/>
            <person name="Wayne K.J."/>
            <person name="Tettelin H."/>
            <person name="Glass J.I."/>
            <person name="Rusch D."/>
            <person name="Podicherti R."/>
            <person name="Tsui H.-C.T."/>
            <person name="Winkler M.E."/>
        </authorList>
    </citation>
    <scope>NUCLEOTIDE SEQUENCE</scope>
</reference>
<evidence type="ECO:0000256" key="3">
    <source>
        <dbReference type="ARBA" id="ARBA00022692"/>
    </source>
</evidence>
<keyword evidence="2" id="KW-1003">Cell membrane</keyword>
<sequence length="139" mass="14800">AIPDFPLAFGQLIPPSWSWEIGVHFAHRVGALFVVFAVMATALHVLVHHRTKKELIQPAGFLILLVIVQFTLGALTVLSGKHVGINTSHLGVGALLFVTSVVLTLRVNHTRLTMTSTPETSGFAASTTASSHSSLGANR</sequence>
<dbReference type="PANTHER" id="PTHR35457:SF1">
    <property type="entry name" value="HEME A SYNTHASE"/>
    <property type="match status" value="1"/>
</dbReference>
<dbReference type="EMBL" id="UINC01010035">
    <property type="protein sequence ID" value="SVA44797.1"/>
    <property type="molecule type" value="Genomic_DNA"/>
</dbReference>
<keyword evidence="8" id="KW-0350">Heme biosynthesis</keyword>
<evidence type="ECO:0000256" key="13">
    <source>
        <dbReference type="SAM" id="Phobius"/>
    </source>
</evidence>
<feature type="transmembrane region" description="Helical" evidence="13">
    <location>
        <begin position="25"/>
        <end position="47"/>
    </location>
</feature>
<dbReference type="GO" id="GO:0006784">
    <property type="term" value="P:heme A biosynthetic process"/>
    <property type="evidence" value="ECO:0007669"/>
    <property type="project" value="InterPro"/>
</dbReference>
<evidence type="ECO:0000256" key="12">
    <source>
        <dbReference type="SAM" id="MobiDB-lite"/>
    </source>
</evidence>
<dbReference type="InterPro" id="IPR003780">
    <property type="entry name" value="COX15/CtaA_fam"/>
</dbReference>
<feature type="region of interest" description="Disordered" evidence="12">
    <location>
        <begin position="117"/>
        <end position="139"/>
    </location>
</feature>
<comment type="subcellular location">
    <subcellularLocation>
        <location evidence="1">Membrane</location>
        <topology evidence="1">Multi-pass membrane protein</topology>
    </subcellularLocation>
</comment>
<evidence type="ECO:0000256" key="1">
    <source>
        <dbReference type="ARBA" id="ARBA00004141"/>
    </source>
</evidence>